<evidence type="ECO:0000313" key="3">
    <source>
        <dbReference type="Proteomes" id="UP000078512"/>
    </source>
</evidence>
<organism evidence="2 3">
    <name type="scientific">Linnemannia elongata AG-77</name>
    <dbReference type="NCBI Taxonomy" id="1314771"/>
    <lineage>
        <taxon>Eukaryota</taxon>
        <taxon>Fungi</taxon>
        <taxon>Fungi incertae sedis</taxon>
        <taxon>Mucoromycota</taxon>
        <taxon>Mortierellomycotina</taxon>
        <taxon>Mortierellomycetes</taxon>
        <taxon>Mortierellales</taxon>
        <taxon>Mortierellaceae</taxon>
        <taxon>Linnemannia</taxon>
    </lineage>
</organism>
<feature type="transmembrane region" description="Helical" evidence="1">
    <location>
        <begin position="142"/>
        <end position="160"/>
    </location>
</feature>
<feature type="transmembrane region" description="Helical" evidence="1">
    <location>
        <begin position="172"/>
        <end position="191"/>
    </location>
</feature>
<gene>
    <name evidence="2" type="ORF">K457DRAFT_876235</name>
</gene>
<accession>A0A197JHE8</accession>
<feature type="transmembrane region" description="Helical" evidence="1">
    <location>
        <begin position="95"/>
        <end position="113"/>
    </location>
</feature>
<keyword evidence="3" id="KW-1185">Reference proteome</keyword>
<name>A0A197JHE8_9FUNG</name>
<evidence type="ECO:0000256" key="1">
    <source>
        <dbReference type="SAM" id="Phobius"/>
    </source>
</evidence>
<dbReference type="AlphaFoldDB" id="A0A197JHE8"/>
<proteinExistence type="predicted"/>
<dbReference type="EMBL" id="KV442105">
    <property type="protein sequence ID" value="OAQ23931.1"/>
    <property type="molecule type" value="Genomic_DNA"/>
</dbReference>
<dbReference type="Proteomes" id="UP000078512">
    <property type="component" value="Unassembled WGS sequence"/>
</dbReference>
<protein>
    <submittedName>
        <fullName evidence="2">Uncharacterized protein</fullName>
    </submittedName>
</protein>
<keyword evidence="1" id="KW-0812">Transmembrane</keyword>
<sequence length="212" mass="23874">MLRTQTHTHTHPLWCRSWQSVDLSQSHRPSFVFAPRYVAHGFFCSFPSFDFFSVPSFRYCSPSSSSSLSSSLLLSFSVSSSSSSSFTPLCTYPRSLLLCIISINISTIIATTLSTDNGYHSPTILPSHPCHHPLHIHTHTHIPNLFFLFFLYSSSCYYLLPSFSNGYAPPIVNCKYPFFPLLLLCLLPTLIHTHTHTPCNNIASHRISESLN</sequence>
<evidence type="ECO:0000313" key="2">
    <source>
        <dbReference type="EMBL" id="OAQ23931.1"/>
    </source>
</evidence>
<reference evidence="2 3" key="1">
    <citation type="submission" date="2016-05" db="EMBL/GenBank/DDBJ databases">
        <title>Genome sequencing reveals origins of a unique bacterial endosymbiosis in the earliest lineages of terrestrial Fungi.</title>
        <authorList>
            <consortium name="DOE Joint Genome Institute"/>
            <person name="Uehling J."/>
            <person name="Gryganskyi A."/>
            <person name="Hameed K."/>
            <person name="Tschaplinski T."/>
            <person name="Misztal P."/>
            <person name="Wu S."/>
            <person name="Desiro A."/>
            <person name="Vande Pol N."/>
            <person name="Du Z.-Y."/>
            <person name="Zienkiewicz A."/>
            <person name="Zienkiewicz K."/>
            <person name="Morin E."/>
            <person name="Tisserant E."/>
            <person name="Splivallo R."/>
            <person name="Hainaut M."/>
            <person name="Henrissat B."/>
            <person name="Ohm R."/>
            <person name="Kuo A."/>
            <person name="Yan J."/>
            <person name="Lipzen A."/>
            <person name="Nolan M."/>
            <person name="Labutti K."/>
            <person name="Barry K."/>
            <person name="Goldstein A."/>
            <person name="Labbe J."/>
            <person name="Schadt C."/>
            <person name="Tuskan G."/>
            <person name="Grigoriev I."/>
            <person name="Martin F."/>
            <person name="Vilgalys R."/>
            <person name="Bonito G."/>
        </authorList>
    </citation>
    <scope>NUCLEOTIDE SEQUENCE [LARGE SCALE GENOMIC DNA]</scope>
    <source>
        <strain evidence="2 3">AG-77</strain>
    </source>
</reference>
<keyword evidence="1" id="KW-0472">Membrane</keyword>
<keyword evidence="1" id="KW-1133">Transmembrane helix</keyword>